<evidence type="ECO:0000313" key="3">
    <source>
        <dbReference type="EMBL" id="TDD50144.1"/>
    </source>
</evidence>
<gene>
    <name evidence="3" type="ORF">E1288_18220</name>
</gene>
<protein>
    <recommendedName>
        <fullName evidence="2">DUF8129 domain-containing protein</fullName>
    </recommendedName>
</protein>
<name>A0A4R4YZP7_9PSEU</name>
<evidence type="ECO:0000313" key="4">
    <source>
        <dbReference type="Proteomes" id="UP000294947"/>
    </source>
</evidence>
<dbReference type="OrthoDB" id="5187212at2"/>
<organism evidence="3 4">
    <name type="scientific">Saccharopolyspora elongata</name>
    <dbReference type="NCBI Taxonomy" id="2530387"/>
    <lineage>
        <taxon>Bacteria</taxon>
        <taxon>Bacillati</taxon>
        <taxon>Actinomycetota</taxon>
        <taxon>Actinomycetes</taxon>
        <taxon>Pseudonocardiales</taxon>
        <taxon>Pseudonocardiaceae</taxon>
        <taxon>Saccharopolyspora</taxon>
    </lineage>
</organism>
<evidence type="ECO:0000256" key="1">
    <source>
        <dbReference type="SAM" id="MobiDB-lite"/>
    </source>
</evidence>
<proteinExistence type="predicted"/>
<dbReference type="EMBL" id="SMKW01000022">
    <property type="protein sequence ID" value="TDD50144.1"/>
    <property type="molecule type" value="Genomic_DNA"/>
</dbReference>
<accession>A0A4R4YZP7</accession>
<dbReference type="AlphaFoldDB" id="A0A4R4YZP7"/>
<reference evidence="3 4" key="1">
    <citation type="submission" date="2019-03" db="EMBL/GenBank/DDBJ databases">
        <title>Draft genome sequences of novel Actinobacteria.</title>
        <authorList>
            <person name="Sahin N."/>
            <person name="Ay H."/>
            <person name="Saygin H."/>
        </authorList>
    </citation>
    <scope>NUCLEOTIDE SEQUENCE [LARGE SCALE GENOMIC DNA]</scope>
    <source>
        <strain evidence="3 4">7K502</strain>
    </source>
</reference>
<dbReference type="InterPro" id="IPR058442">
    <property type="entry name" value="DUF8129"/>
</dbReference>
<dbReference type="Pfam" id="PF26450">
    <property type="entry name" value="DUF8129"/>
    <property type="match status" value="1"/>
</dbReference>
<feature type="domain" description="DUF8129" evidence="2">
    <location>
        <begin position="13"/>
        <end position="60"/>
    </location>
</feature>
<keyword evidence="4" id="KW-1185">Reference proteome</keyword>
<dbReference type="Proteomes" id="UP000294947">
    <property type="component" value="Unassembled WGS sequence"/>
</dbReference>
<sequence length="116" mass="12724">MAPQELPLIDYDNVPVGSLQHRIRSLDGEQIQQLLDYERVHNNRVQVTEVLENRLQELREGATPSGGTQEAQPVEAEDTPGGSPVEPSGSPEPMHPPRHGIGGLPGKPKADRPRKQ</sequence>
<dbReference type="RefSeq" id="WP_132486603.1">
    <property type="nucleotide sequence ID" value="NZ_SMKW01000022.1"/>
</dbReference>
<comment type="caution">
    <text evidence="3">The sequence shown here is derived from an EMBL/GenBank/DDBJ whole genome shotgun (WGS) entry which is preliminary data.</text>
</comment>
<feature type="compositionally biased region" description="Low complexity" evidence="1">
    <location>
        <begin position="80"/>
        <end position="92"/>
    </location>
</feature>
<evidence type="ECO:0000259" key="2">
    <source>
        <dbReference type="Pfam" id="PF26450"/>
    </source>
</evidence>
<feature type="region of interest" description="Disordered" evidence="1">
    <location>
        <begin position="56"/>
        <end position="116"/>
    </location>
</feature>